<dbReference type="Proteomes" id="UP000655751">
    <property type="component" value="Unassembled WGS sequence"/>
</dbReference>
<evidence type="ECO:0000313" key="3">
    <source>
        <dbReference type="Proteomes" id="UP000655751"/>
    </source>
</evidence>
<reference evidence="2" key="1">
    <citation type="submission" date="2020-11" db="EMBL/GenBank/DDBJ databases">
        <title>Nocardia NEAU-351.nov., a novel actinomycete isolated from the cow dung.</title>
        <authorList>
            <person name="Zhang X."/>
        </authorList>
    </citation>
    <scope>NUCLEOTIDE SEQUENCE</scope>
    <source>
        <strain evidence="2">NEAU-351</strain>
    </source>
</reference>
<feature type="transmembrane region" description="Helical" evidence="1">
    <location>
        <begin position="47"/>
        <end position="69"/>
    </location>
</feature>
<sequence>MRDTQVERSAEFGLGDLLGLRGRAAWLFLVILEVTIGLFMARNFDTAPLPAAAAALVLLVTAGVLVVAVPVDPLPWPATIAVAVAGPVSTILTTLDVEQDWTRPVWTAFASSYVLAVLVLRGRLVVAWLGVAGIAVVITVLGFVAGLRGGVIAGSIVPVATVAGVSVCVAIMRPTQRSLRLLREEATLRAAAEATMAAENTERVRQLARLDRVARPILERIAEGTELTAVEREECRLLEAELRDGLRAPQLVSEELSSAARGARSRGVEVVLLDDGGFAAVPRWVRDRVVEAATRELDAANAGAVTIRVLPEGRRILATVLAHAADQDRRTEIDVTGAVSVTT</sequence>
<keyword evidence="3" id="KW-1185">Reference proteome</keyword>
<proteinExistence type="predicted"/>
<dbReference type="EMBL" id="JADMLG010000001">
    <property type="protein sequence ID" value="MBH0775199.1"/>
    <property type="molecule type" value="Genomic_DNA"/>
</dbReference>
<name>A0A931I5F5_9NOCA</name>
<keyword evidence="1" id="KW-0472">Membrane</keyword>
<organism evidence="2 3">
    <name type="scientific">Nocardia bovistercoris</name>
    <dbReference type="NCBI Taxonomy" id="2785916"/>
    <lineage>
        <taxon>Bacteria</taxon>
        <taxon>Bacillati</taxon>
        <taxon>Actinomycetota</taxon>
        <taxon>Actinomycetes</taxon>
        <taxon>Mycobacteriales</taxon>
        <taxon>Nocardiaceae</taxon>
        <taxon>Nocardia</taxon>
    </lineage>
</organism>
<evidence type="ECO:0000313" key="2">
    <source>
        <dbReference type="EMBL" id="MBH0775199.1"/>
    </source>
</evidence>
<feature type="transmembrane region" description="Helical" evidence="1">
    <location>
        <begin position="24"/>
        <end position="41"/>
    </location>
</feature>
<protein>
    <submittedName>
        <fullName evidence="2">Uncharacterized protein</fullName>
    </submittedName>
</protein>
<feature type="transmembrane region" description="Helical" evidence="1">
    <location>
        <begin position="101"/>
        <end position="120"/>
    </location>
</feature>
<comment type="caution">
    <text evidence="2">The sequence shown here is derived from an EMBL/GenBank/DDBJ whole genome shotgun (WGS) entry which is preliminary data.</text>
</comment>
<dbReference type="AlphaFoldDB" id="A0A931I5F5"/>
<evidence type="ECO:0000256" key="1">
    <source>
        <dbReference type="SAM" id="Phobius"/>
    </source>
</evidence>
<feature type="transmembrane region" description="Helical" evidence="1">
    <location>
        <begin position="125"/>
        <end position="145"/>
    </location>
</feature>
<gene>
    <name evidence="2" type="ORF">IT779_02740</name>
</gene>
<keyword evidence="1" id="KW-1133">Transmembrane helix</keyword>
<keyword evidence="1" id="KW-0812">Transmembrane</keyword>
<feature type="transmembrane region" description="Helical" evidence="1">
    <location>
        <begin position="76"/>
        <end position="95"/>
    </location>
</feature>
<feature type="transmembrane region" description="Helical" evidence="1">
    <location>
        <begin position="151"/>
        <end position="172"/>
    </location>
</feature>
<accession>A0A931I5F5</accession>